<evidence type="ECO:0000313" key="6">
    <source>
        <dbReference type="EMBL" id="AKF09145.1"/>
    </source>
</evidence>
<dbReference type="STRING" id="927083.DB32_006294"/>
<dbReference type="GO" id="GO:0015936">
    <property type="term" value="P:coenzyme A metabolic process"/>
    <property type="evidence" value="ECO:0007669"/>
    <property type="project" value="InterPro"/>
</dbReference>
<accession>A0A0F6YMD8</accession>
<dbReference type="CDD" id="cd00644">
    <property type="entry name" value="HMG-CoA_reductase_classII"/>
    <property type="match status" value="1"/>
</dbReference>
<dbReference type="SUPFAM" id="SSF55035">
    <property type="entry name" value="NAD-binding domain of HMG-CoA reductase"/>
    <property type="match status" value="1"/>
</dbReference>
<dbReference type="GO" id="GO:0140643">
    <property type="term" value="F:hydroxymethylglutaryl-CoA reductase (NADH) activity"/>
    <property type="evidence" value="ECO:0007669"/>
    <property type="project" value="UniProtKB-EC"/>
</dbReference>
<dbReference type="InterPro" id="IPR004553">
    <property type="entry name" value="HMG_CoA_Rdtase_bac-typ"/>
</dbReference>
<dbReference type="RefSeq" id="WP_075097668.1">
    <property type="nucleotide sequence ID" value="NZ_CP011125.1"/>
</dbReference>
<reference evidence="6 7" key="1">
    <citation type="submission" date="2015-03" db="EMBL/GenBank/DDBJ databases">
        <title>Genome assembly of Sandaracinus amylolyticus DSM 53668.</title>
        <authorList>
            <person name="Sharma G."/>
            <person name="Subramanian S."/>
        </authorList>
    </citation>
    <scope>NUCLEOTIDE SEQUENCE [LARGE SCALE GENOMIC DNA]</scope>
    <source>
        <strain evidence="6 7">DSM 53668</strain>
    </source>
</reference>
<sequence>MTSELSGFYRLSMRDRRARVAQVIGAREDELASLSPDRGLAEGQADRMVENALGVLGMPLGLCVNMRIALDGEPARDVLAPMAVEEPSVIAAASYASKLLRAGGGVRATVSEPVMIGQIQVLEVPDPEVAERAVLAAKDELIASANSGHPSLTAAGGGARDVEIRHLARLGEDDPCGAMMVVHLVVDVRDAMGANAINTMCERLAPRVAELTGGRVALRILSNLTDRRTVTVEGRVPFSALEGQGASSGEALARAIEEASVFAERCPWRAATHNKGIMNGVDAVLIALGQDWRAVEAGAHAYAAQDGRYTAMARWRAEDGALVGRMTLPMAVGTVGGVIRVHPQVQVNRRIAKIERAPELAAIVAAAGLAQNLGALRALAAEGIQSGHMRLHARNVAVEAGATGSEVEQVANTIADRREVNLRAAKEALATLRARPIAKVEPIAITTPTTTRPARRPPTPPMPESARASMSSGESTSGESSMTSSDSGTQKRYERQPHREFGGKVFVTGAAGHLGANLVRRLLAEGRDVRVLLRQGSNNEALEGLQIEKVYGDLRDAKRLVELMRGCTTAYHAAAQVSTVVATPELERDIFECNVLGTRNLLRAAIDNHYERVVVTGSFSAVGYDPENPQRPGNEDDVFYPFDDVLPYARTKVQVEHEVLKACVEGLDAVIATSCAILGPHDYKPSRMGLTLVDYANGRLRAYPPGGFDFVAARDICEGHFLAMHRGRRGQKYIISTQFATVDDLMDIFEEVSGRPRPRLRIPGPVMQGIAAVSQVALDTFAPSTPRRFTPAAIRILRAQRHADTTKAQVELGYEPTSIRTAIHEAYADFARRGLVPARPGTVGVAESAARKSPPARATTDSAASESSNRAATGS</sequence>
<dbReference type="Gene3D" id="1.10.8.660">
    <property type="match status" value="1"/>
</dbReference>
<dbReference type="PROSITE" id="PS50065">
    <property type="entry name" value="HMG_COA_REDUCTASE_4"/>
    <property type="match status" value="1"/>
</dbReference>
<dbReference type="Pfam" id="PF00368">
    <property type="entry name" value="HMG-CoA_red"/>
    <property type="match status" value="1"/>
</dbReference>
<dbReference type="InterPro" id="IPR023076">
    <property type="entry name" value="HMG_CoA_Rdtase_CS"/>
</dbReference>
<evidence type="ECO:0000313" key="7">
    <source>
        <dbReference type="Proteomes" id="UP000034883"/>
    </source>
</evidence>
<feature type="domain" description="NAD-dependent epimerase/dehydratase" evidence="5">
    <location>
        <begin position="505"/>
        <end position="733"/>
    </location>
</feature>
<feature type="compositionally biased region" description="Low complexity" evidence="4">
    <location>
        <begin position="443"/>
        <end position="452"/>
    </location>
</feature>
<gene>
    <name evidence="6" type="ORF">DB32_006294</name>
</gene>
<dbReference type="InterPro" id="IPR009023">
    <property type="entry name" value="HMG_CoA_Rdtase_NAD(P)-bd_sf"/>
</dbReference>
<dbReference type="Proteomes" id="UP000034883">
    <property type="component" value="Chromosome"/>
</dbReference>
<evidence type="ECO:0000256" key="4">
    <source>
        <dbReference type="SAM" id="MobiDB-lite"/>
    </source>
</evidence>
<dbReference type="KEGG" id="samy:DB32_006294"/>
<feature type="region of interest" description="Disordered" evidence="4">
    <location>
        <begin position="841"/>
        <end position="875"/>
    </location>
</feature>
<feature type="compositionally biased region" description="Polar residues" evidence="4">
    <location>
        <begin position="859"/>
        <end position="875"/>
    </location>
</feature>
<dbReference type="InterPro" id="IPR023074">
    <property type="entry name" value="HMG_CoA_Rdtase_cat_sf"/>
</dbReference>
<name>A0A0F6YMD8_9BACT</name>
<protein>
    <recommendedName>
        <fullName evidence="3">3-hydroxy-3-methylglutaryl coenzyme A reductase</fullName>
        <shortName evidence="3">HMG-CoA reductase</shortName>
        <ecNumber evidence="3">1.1.1.88</ecNumber>
    </recommendedName>
</protein>
<dbReference type="Pfam" id="PF01370">
    <property type="entry name" value="Epimerase"/>
    <property type="match status" value="1"/>
</dbReference>
<dbReference type="UniPathway" id="UPA00257">
    <property type="reaction ID" value="UER00367"/>
</dbReference>
<dbReference type="PANTHER" id="PTHR10572">
    <property type="entry name" value="3-HYDROXY-3-METHYLGLUTARYL-COENZYME A REDUCTASE"/>
    <property type="match status" value="1"/>
</dbReference>
<dbReference type="PANTHER" id="PTHR10572:SF24">
    <property type="entry name" value="3-HYDROXY-3-METHYLGLUTARYL-COENZYME A REDUCTASE"/>
    <property type="match status" value="1"/>
</dbReference>
<keyword evidence="3" id="KW-0520">NAD</keyword>
<keyword evidence="2 3" id="KW-0560">Oxidoreductase</keyword>
<dbReference type="PROSITE" id="PS00066">
    <property type="entry name" value="HMG_COA_REDUCTASE_1"/>
    <property type="match status" value="1"/>
</dbReference>
<feature type="compositionally biased region" description="Basic and acidic residues" evidence="4">
    <location>
        <begin position="489"/>
        <end position="500"/>
    </location>
</feature>
<dbReference type="SUPFAM" id="SSF51735">
    <property type="entry name" value="NAD(P)-binding Rossmann-fold domains"/>
    <property type="match status" value="1"/>
</dbReference>
<feature type="region of interest" description="Disordered" evidence="4">
    <location>
        <begin position="443"/>
        <end position="500"/>
    </location>
</feature>
<dbReference type="OrthoDB" id="9814124at2"/>
<dbReference type="Gene3D" id="3.40.50.720">
    <property type="entry name" value="NAD(P)-binding Rossmann-like Domain"/>
    <property type="match status" value="1"/>
</dbReference>
<dbReference type="Gene3D" id="3.90.770.10">
    <property type="entry name" value="3-hydroxy-3-methylglutaryl-coenzyme A Reductase, Chain A, domain 2"/>
    <property type="match status" value="2"/>
</dbReference>
<evidence type="ECO:0000256" key="2">
    <source>
        <dbReference type="ARBA" id="ARBA00023002"/>
    </source>
</evidence>
<evidence type="ECO:0000259" key="5">
    <source>
        <dbReference type="Pfam" id="PF01370"/>
    </source>
</evidence>
<feature type="compositionally biased region" description="Low complexity" evidence="4">
    <location>
        <begin position="469"/>
        <end position="488"/>
    </location>
</feature>
<dbReference type="InterPro" id="IPR002202">
    <property type="entry name" value="HMG_CoA_Rdtase"/>
</dbReference>
<keyword evidence="7" id="KW-1185">Reference proteome</keyword>
<dbReference type="EMBL" id="CP011125">
    <property type="protein sequence ID" value="AKF09145.1"/>
    <property type="molecule type" value="Genomic_DNA"/>
</dbReference>
<dbReference type="InterPro" id="IPR036291">
    <property type="entry name" value="NAD(P)-bd_dom_sf"/>
</dbReference>
<dbReference type="AlphaFoldDB" id="A0A0F6YMD8"/>
<organism evidence="6 7">
    <name type="scientific">Sandaracinus amylolyticus</name>
    <dbReference type="NCBI Taxonomy" id="927083"/>
    <lineage>
        <taxon>Bacteria</taxon>
        <taxon>Pseudomonadati</taxon>
        <taxon>Myxococcota</taxon>
        <taxon>Polyangia</taxon>
        <taxon>Polyangiales</taxon>
        <taxon>Sandaracinaceae</taxon>
        <taxon>Sandaracinus</taxon>
    </lineage>
</organism>
<comment type="similarity">
    <text evidence="1 3">Belongs to the HMG-CoA reductase family.</text>
</comment>
<dbReference type="InterPro" id="IPR001509">
    <property type="entry name" value="Epimerase_deHydtase"/>
</dbReference>
<dbReference type="SUPFAM" id="SSF56542">
    <property type="entry name" value="Substrate-binding domain of HMG-CoA reductase"/>
    <property type="match status" value="1"/>
</dbReference>
<comment type="pathway">
    <text evidence="3">Metabolic intermediate metabolism; (R)-mevalonate degradation; (S)-3-hydroxy-3-methylglutaryl-CoA from (R)-mevalonate: step 1/1.</text>
</comment>
<proteinExistence type="inferred from homology"/>
<dbReference type="InterPro" id="IPR009029">
    <property type="entry name" value="HMG_CoA_Rdtase_sub-bd_dom_sf"/>
</dbReference>
<evidence type="ECO:0000256" key="3">
    <source>
        <dbReference type="RuleBase" id="RU361219"/>
    </source>
</evidence>
<dbReference type="GO" id="GO:0004420">
    <property type="term" value="F:hydroxymethylglutaryl-CoA reductase (NADPH) activity"/>
    <property type="evidence" value="ECO:0007669"/>
    <property type="project" value="InterPro"/>
</dbReference>
<evidence type="ECO:0000256" key="1">
    <source>
        <dbReference type="ARBA" id="ARBA00007661"/>
    </source>
</evidence>
<comment type="catalytic activity">
    <reaction evidence="3">
        <text>(R)-mevalonate + 2 NAD(+) + CoA = (3S)-3-hydroxy-3-methylglutaryl-CoA + 2 NADH + 2 H(+)</text>
        <dbReference type="Rhea" id="RHEA:14833"/>
        <dbReference type="ChEBI" id="CHEBI:15378"/>
        <dbReference type="ChEBI" id="CHEBI:36464"/>
        <dbReference type="ChEBI" id="CHEBI:43074"/>
        <dbReference type="ChEBI" id="CHEBI:57287"/>
        <dbReference type="ChEBI" id="CHEBI:57540"/>
        <dbReference type="ChEBI" id="CHEBI:57945"/>
        <dbReference type="EC" id="1.1.1.88"/>
    </reaction>
</comment>
<dbReference type="NCBIfam" id="TIGR00532">
    <property type="entry name" value="HMG_CoA_R_NAD"/>
    <property type="match status" value="1"/>
</dbReference>
<dbReference type="EC" id="1.1.1.88" evidence="3"/>